<evidence type="ECO:0000256" key="7">
    <source>
        <dbReference type="ARBA" id="ARBA00022691"/>
    </source>
</evidence>
<dbReference type="GO" id="GO:0046872">
    <property type="term" value="F:metal ion binding"/>
    <property type="evidence" value="ECO:0007669"/>
    <property type="project" value="UniProtKB-KW"/>
</dbReference>
<dbReference type="SMART" id="SM00729">
    <property type="entry name" value="Elp3"/>
    <property type="match status" value="1"/>
</dbReference>
<keyword evidence="6 18" id="KW-0808">Transferase</keyword>
<dbReference type="Gene3D" id="3.40.50.12160">
    <property type="entry name" value="Methylthiotransferase, N-terminal domain"/>
    <property type="match status" value="1"/>
</dbReference>
<comment type="caution">
    <text evidence="18">The sequence shown here is derived from an EMBL/GenBank/DDBJ whole genome shotgun (WGS) entry which is preliminary data.</text>
</comment>
<dbReference type="AlphaFoldDB" id="A0A5M9HZP1"/>
<evidence type="ECO:0000313" key="19">
    <source>
        <dbReference type="Proteomes" id="UP000322025"/>
    </source>
</evidence>
<comment type="cofactor">
    <cofactor evidence="1">
        <name>[4Fe-4S] cluster</name>
        <dbReference type="ChEBI" id="CHEBI:49883"/>
    </cofactor>
</comment>
<evidence type="ECO:0000256" key="15">
    <source>
        <dbReference type="ARBA" id="ARBA00069898"/>
    </source>
</evidence>
<keyword evidence="10" id="KW-0408">Iron</keyword>
<evidence type="ECO:0000256" key="9">
    <source>
        <dbReference type="ARBA" id="ARBA00022723"/>
    </source>
</evidence>
<feature type="domain" description="Radical SAM core" evidence="17">
    <location>
        <begin position="152"/>
        <end position="382"/>
    </location>
</feature>
<dbReference type="Pfam" id="PF00919">
    <property type="entry name" value="UPF0004"/>
    <property type="match status" value="1"/>
</dbReference>
<dbReference type="PANTHER" id="PTHR11918">
    <property type="entry name" value="RADICAL SAM PROTEINS"/>
    <property type="match status" value="1"/>
</dbReference>
<dbReference type="SFLD" id="SFLDF00295">
    <property type="entry name" value="threonylcarbamoyladenosine_tRN"/>
    <property type="match status" value="1"/>
</dbReference>
<keyword evidence="5" id="KW-0963">Cytoplasm</keyword>
<accession>A0A5M9HZP1</accession>
<evidence type="ECO:0000256" key="3">
    <source>
        <dbReference type="ARBA" id="ARBA00013273"/>
    </source>
</evidence>
<keyword evidence="19" id="KW-1185">Reference proteome</keyword>
<dbReference type="GO" id="GO:0035598">
    <property type="term" value="F:tRNA (N(6)-L-threonylcarbamoyladenosine(37)-C(2))-methylthiotransferase activity"/>
    <property type="evidence" value="ECO:0007669"/>
    <property type="project" value="UniProtKB-EC"/>
</dbReference>
<evidence type="ECO:0000256" key="11">
    <source>
        <dbReference type="ARBA" id="ARBA00023014"/>
    </source>
</evidence>
<dbReference type="SFLD" id="SFLDG01061">
    <property type="entry name" value="methylthiotransferase"/>
    <property type="match status" value="1"/>
</dbReference>
<dbReference type="NCBIfam" id="TIGR01579">
    <property type="entry name" value="MiaB-like-C"/>
    <property type="match status" value="1"/>
</dbReference>
<evidence type="ECO:0000256" key="8">
    <source>
        <dbReference type="ARBA" id="ARBA00022694"/>
    </source>
</evidence>
<dbReference type="PROSITE" id="PS51449">
    <property type="entry name" value="MTTASE_N"/>
    <property type="match status" value="1"/>
</dbReference>
<reference evidence="18" key="1">
    <citation type="submission" date="2019-07" db="EMBL/GenBank/DDBJ databases">
        <authorList>
            <person name="Wongkuna S."/>
            <person name="Scaria J."/>
        </authorList>
    </citation>
    <scope>NUCLEOTIDE SEQUENCE [LARGE SCALE GENOMIC DNA]</scope>
    <source>
        <strain evidence="18">SW178</strain>
    </source>
</reference>
<dbReference type="CDD" id="cd01335">
    <property type="entry name" value="Radical_SAM"/>
    <property type="match status" value="1"/>
</dbReference>
<proteinExistence type="inferred from homology"/>
<comment type="similarity">
    <text evidence="14">Belongs to the methylthiotransferase family. MtaB subfamily.</text>
</comment>
<feature type="domain" description="MTTase N-terminal" evidence="16">
    <location>
        <begin position="2"/>
        <end position="113"/>
    </location>
</feature>
<evidence type="ECO:0000256" key="10">
    <source>
        <dbReference type="ARBA" id="ARBA00023004"/>
    </source>
</evidence>
<dbReference type="Gene3D" id="3.80.30.20">
    <property type="entry name" value="tm_1862 like domain"/>
    <property type="match status" value="1"/>
</dbReference>
<keyword evidence="7" id="KW-0949">S-adenosyl-L-methionine</keyword>
<evidence type="ECO:0000259" key="16">
    <source>
        <dbReference type="PROSITE" id="PS51449"/>
    </source>
</evidence>
<protein>
    <recommendedName>
        <fullName evidence="15">Threonylcarbamoyladenosine tRNA methylthiotransferase MtaB</fullName>
        <ecNumber evidence="3">2.8.4.5</ecNumber>
    </recommendedName>
    <alternativeName>
        <fullName evidence="12">tRNA-t(6)A37 methylthiotransferase</fullName>
    </alternativeName>
</protein>
<keyword evidence="11" id="KW-0411">Iron-sulfur</keyword>
<keyword evidence="9" id="KW-0479">Metal-binding</keyword>
<evidence type="ECO:0000256" key="13">
    <source>
        <dbReference type="ARBA" id="ARBA00051661"/>
    </source>
</evidence>
<dbReference type="FunFam" id="3.80.30.20:FF:000001">
    <property type="entry name" value="tRNA-2-methylthio-N(6)-dimethylallyladenosine synthase 2"/>
    <property type="match status" value="1"/>
</dbReference>
<evidence type="ECO:0000256" key="12">
    <source>
        <dbReference type="ARBA" id="ARBA00031213"/>
    </source>
</evidence>
<evidence type="ECO:0000256" key="14">
    <source>
        <dbReference type="ARBA" id="ARBA00061574"/>
    </source>
</evidence>
<dbReference type="InterPro" id="IPR034557">
    <property type="entry name" value="ThrcA_tRNA_MEthiotransferase"/>
</dbReference>
<dbReference type="RefSeq" id="WP_150311292.1">
    <property type="nucleotide sequence ID" value="NZ_VMSO01000017.1"/>
</dbReference>
<dbReference type="InterPro" id="IPR038135">
    <property type="entry name" value="Methylthiotransferase_N_sf"/>
</dbReference>
<dbReference type="InterPro" id="IPR013848">
    <property type="entry name" value="Methylthiotransferase_N"/>
</dbReference>
<dbReference type="GO" id="GO:0051539">
    <property type="term" value="F:4 iron, 4 sulfur cluster binding"/>
    <property type="evidence" value="ECO:0007669"/>
    <property type="project" value="UniProtKB-KW"/>
</dbReference>
<dbReference type="Pfam" id="PF04055">
    <property type="entry name" value="Radical_SAM"/>
    <property type="match status" value="1"/>
</dbReference>
<organism evidence="18 19">
    <name type="scientific">Mediterraneibacter catenae</name>
    <dbReference type="NCBI Taxonomy" id="2594882"/>
    <lineage>
        <taxon>Bacteria</taxon>
        <taxon>Bacillati</taxon>
        <taxon>Bacillota</taxon>
        <taxon>Clostridia</taxon>
        <taxon>Lachnospirales</taxon>
        <taxon>Lachnospiraceae</taxon>
        <taxon>Mediterraneibacter</taxon>
    </lineage>
</organism>
<dbReference type="PROSITE" id="PS01278">
    <property type="entry name" value="MTTASE_RADICAL"/>
    <property type="match status" value="1"/>
</dbReference>
<keyword evidence="4" id="KW-0004">4Fe-4S</keyword>
<evidence type="ECO:0000256" key="4">
    <source>
        <dbReference type="ARBA" id="ARBA00022485"/>
    </source>
</evidence>
<keyword evidence="8" id="KW-0819">tRNA processing</keyword>
<dbReference type="FunFam" id="3.40.50.12160:FF:000004">
    <property type="entry name" value="Threonylcarbamoyladenosine tRNA methylthiotransferase MtaB"/>
    <property type="match status" value="1"/>
</dbReference>
<gene>
    <name evidence="18" type="primary">mtaB</name>
    <name evidence="18" type="ORF">FNY66_11900</name>
</gene>
<dbReference type="OrthoDB" id="9805215at2"/>
<dbReference type="SFLD" id="SFLDS00029">
    <property type="entry name" value="Radical_SAM"/>
    <property type="match status" value="1"/>
</dbReference>
<dbReference type="EMBL" id="VMSO01000017">
    <property type="protein sequence ID" value="KAA8500781.1"/>
    <property type="molecule type" value="Genomic_DNA"/>
</dbReference>
<comment type="function">
    <text evidence="2">Catalyzes the methylthiolation of N6-threonylcarbamoyladenosine (t(6)A), leading to the formation of 2-methylthio-N6-threonylcarbamoyladenosine (ms(2)t(6)A) at position 37 in tRNAs that read codons beginning with adenine.</text>
</comment>
<comment type="catalytic activity">
    <reaction evidence="13">
        <text>N(6)-L-threonylcarbamoyladenosine(37) in tRNA + (sulfur carrier)-SH + AH2 + 2 S-adenosyl-L-methionine = 2-methylsulfanyl-N(6)-L-threonylcarbamoyladenosine(37) in tRNA + (sulfur carrier)-H + 5'-deoxyadenosine + L-methionine + A + S-adenosyl-L-homocysteine + 2 H(+)</text>
        <dbReference type="Rhea" id="RHEA:37075"/>
        <dbReference type="Rhea" id="RHEA-COMP:10163"/>
        <dbReference type="Rhea" id="RHEA-COMP:11092"/>
        <dbReference type="Rhea" id="RHEA-COMP:14737"/>
        <dbReference type="Rhea" id="RHEA-COMP:14739"/>
        <dbReference type="ChEBI" id="CHEBI:13193"/>
        <dbReference type="ChEBI" id="CHEBI:15378"/>
        <dbReference type="ChEBI" id="CHEBI:17319"/>
        <dbReference type="ChEBI" id="CHEBI:17499"/>
        <dbReference type="ChEBI" id="CHEBI:29917"/>
        <dbReference type="ChEBI" id="CHEBI:57844"/>
        <dbReference type="ChEBI" id="CHEBI:57856"/>
        <dbReference type="ChEBI" id="CHEBI:59789"/>
        <dbReference type="ChEBI" id="CHEBI:64428"/>
        <dbReference type="ChEBI" id="CHEBI:74418"/>
        <dbReference type="ChEBI" id="CHEBI:74420"/>
        <dbReference type="EC" id="2.8.4.5"/>
    </reaction>
</comment>
<dbReference type="PROSITE" id="PS51918">
    <property type="entry name" value="RADICAL_SAM"/>
    <property type="match status" value="1"/>
</dbReference>
<dbReference type="InterPro" id="IPR058240">
    <property type="entry name" value="rSAM_sf"/>
</dbReference>
<evidence type="ECO:0000256" key="5">
    <source>
        <dbReference type="ARBA" id="ARBA00022490"/>
    </source>
</evidence>
<evidence type="ECO:0000313" key="18">
    <source>
        <dbReference type="EMBL" id="KAA8500781.1"/>
    </source>
</evidence>
<sequence length="443" mass="50320">MKKAALHNLGCKVNAYETEAMQEMLEKAGYEIVPFKEGADIYIINTCTVTNIADRKSRQMLHRARKMNPDAIVVAAGCYVQAQEGKEIDPCIDIVLGNNHKKDLIKILEEYSAAESTGDEKTEDGQETRCAVAEIEDINKTHEYETLHLTRPGDHTRAYIKVQDGCNQFCTYCIIPYARGRVRSRRPEDVVGEVKNLAANGYQEIVLTGIHLSSYGIDFDGERHLLDLIRSVHEVDGITRIRLGSLEPGIITEEFARELSQIPKICPHFHLSLQSGCDATLKRMNRRYTSAEYYEKCCILRKYFEHPALTTDVIVGFPGETEEEFRESLAFVDKVDFYETHIFKYSRREGTKAARMDGQIDEQVKAARSAEMIALGERKRKAYEQSFIGKTVEVLVEEDAQLDGKDVQVGHTKEYIKIALQSEENLKNTIVKVRIENASQIMH</sequence>
<dbReference type="InterPro" id="IPR005839">
    <property type="entry name" value="Methylthiotransferase"/>
</dbReference>
<dbReference type="PANTHER" id="PTHR11918:SF45">
    <property type="entry name" value="THREONYLCARBAMOYLADENOSINE TRNA METHYLTHIOTRANSFERASE"/>
    <property type="match status" value="1"/>
</dbReference>
<evidence type="ECO:0000256" key="2">
    <source>
        <dbReference type="ARBA" id="ARBA00002399"/>
    </source>
</evidence>
<name>A0A5M9HZP1_9FIRM</name>
<dbReference type="SUPFAM" id="SSF102114">
    <property type="entry name" value="Radical SAM enzymes"/>
    <property type="match status" value="1"/>
</dbReference>
<dbReference type="InterPro" id="IPR007197">
    <property type="entry name" value="rSAM"/>
</dbReference>
<evidence type="ECO:0000256" key="1">
    <source>
        <dbReference type="ARBA" id="ARBA00001966"/>
    </source>
</evidence>
<dbReference type="NCBIfam" id="TIGR00089">
    <property type="entry name" value="MiaB/RimO family radical SAM methylthiotransferase"/>
    <property type="match status" value="1"/>
</dbReference>
<dbReference type="Proteomes" id="UP000322025">
    <property type="component" value="Unassembled WGS sequence"/>
</dbReference>
<dbReference type="InterPro" id="IPR006638">
    <property type="entry name" value="Elp3/MiaA/NifB-like_rSAM"/>
</dbReference>
<dbReference type="InterPro" id="IPR020612">
    <property type="entry name" value="Methylthiotransferase_CS"/>
</dbReference>
<dbReference type="InterPro" id="IPR006467">
    <property type="entry name" value="MiaB-like_bact"/>
</dbReference>
<evidence type="ECO:0000259" key="17">
    <source>
        <dbReference type="PROSITE" id="PS51918"/>
    </source>
</evidence>
<dbReference type="EC" id="2.8.4.5" evidence="3"/>
<dbReference type="SFLD" id="SFLDG01082">
    <property type="entry name" value="B12-binding_domain_containing"/>
    <property type="match status" value="1"/>
</dbReference>
<evidence type="ECO:0000256" key="6">
    <source>
        <dbReference type="ARBA" id="ARBA00022679"/>
    </source>
</evidence>
<dbReference type="InterPro" id="IPR023404">
    <property type="entry name" value="rSAM_horseshoe"/>
</dbReference>